<feature type="region of interest" description="Disordered" evidence="3">
    <location>
        <begin position="231"/>
        <end position="271"/>
    </location>
</feature>
<dbReference type="OrthoDB" id="5985928at2759"/>
<evidence type="ECO:0000259" key="4">
    <source>
        <dbReference type="PROSITE" id="PS51720"/>
    </source>
</evidence>
<reference evidence="5" key="1">
    <citation type="submission" date="2021-11" db="EMBL/GenBank/DDBJ databases">
        <authorList>
            <consortium name="Genoscope - CEA"/>
            <person name="William W."/>
        </authorList>
    </citation>
    <scope>NUCLEOTIDE SEQUENCE</scope>
</reference>
<dbReference type="Pfam" id="PF04548">
    <property type="entry name" value="AIG1"/>
    <property type="match status" value="1"/>
</dbReference>
<dbReference type="PANTHER" id="PTHR10903">
    <property type="entry name" value="GTPASE, IMAP FAMILY MEMBER-RELATED"/>
    <property type="match status" value="1"/>
</dbReference>
<evidence type="ECO:0000313" key="6">
    <source>
        <dbReference type="Proteomes" id="UP000789595"/>
    </source>
</evidence>
<dbReference type="SUPFAM" id="SSF52540">
    <property type="entry name" value="P-loop containing nucleoside triphosphate hydrolases"/>
    <property type="match status" value="1"/>
</dbReference>
<keyword evidence="1" id="KW-0547">Nucleotide-binding</keyword>
<name>A0A8J2T2P8_9STRA</name>
<dbReference type="Proteomes" id="UP000789595">
    <property type="component" value="Unassembled WGS sequence"/>
</dbReference>
<keyword evidence="6" id="KW-1185">Reference proteome</keyword>
<evidence type="ECO:0000256" key="3">
    <source>
        <dbReference type="SAM" id="MobiDB-lite"/>
    </source>
</evidence>
<comment type="caution">
    <text evidence="5">The sequence shown here is derived from an EMBL/GenBank/DDBJ whole genome shotgun (WGS) entry which is preliminary data.</text>
</comment>
<sequence>MAELEAQLNNLSITNDEPSLLDASDAQEIMQCASKAKDEVLVIVLVGLCGAGKSATANRLSGNVEKRRAQRSAGPVTKSCGVACGDALVVLDTPGFGDAGLGTNATAAAIRKATQEAEEAVTTTGKEARFSVLYVASCASRLNTADLEAMVAVGFALGRAWRNSACLVWTHADLLEEASLQEFLEGLDGDARVAADSLRGGHCLLDNVSTGGAASALVEDVLDRCRRFSRLGRPQPSGKHARRIRQDAMRRREARRRADAGEGPPGLCCVS</sequence>
<gene>
    <name evidence="5" type="ORF">PECAL_6P13190</name>
</gene>
<evidence type="ECO:0000256" key="2">
    <source>
        <dbReference type="ARBA" id="ARBA00023134"/>
    </source>
</evidence>
<evidence type="ECO:0000313" key="5">
    <source>
        <dbReference type="EMBL" id="CAH0379688.1"/>
    </source>
</evidence>
<evidence type="ECO:0000256" key="1">
    <source>
        <dbReference type="ARBA" id="ARBA00022741"/>
    </source>
</evidence>
<protein>
    <recommendedName>
        <fullName evidence="4">AIG1-type G domain-containing protein</fullName>
    </recommendedName>
</protein>
<dbReference type="AlphaFoldDB" id="A0A8J2T2P8"/>
<dbReference type="Gene3D" id="3.40.50.300">
    <property type="entry name" value="P-loop containing nucleotide triphosphate hydrolases"/>
    <property type="match status" value="1"/>
</dbReference>
<feature type="compositionally biased region" description="Basic and acidic residues" evidence="3">
    <location>
        <begin position="244"/>
        <end position="260"/>
    </location>
</feature>
<feature type="domain" description="AIG1-type G" evidence="4">
    <location>
        <begin position="38"/>
        <end position="249"/>
    </location>
</feature>
<dbReference type="InterPro" id="IPR006703">
    <property type="entry name" value="G_AIG1"/>
</dbReference>
<keyword evidence="2" id="KW-0342">GTP-binding</keyword>
<proteinExistence type="predicted"/>
<dbReference type="InterPro" id="IPR045058">
    <property type="entry name" value="GIMA/IAN/Toc"/>
</dbReference>
<dbReference type="EMBL" id="CAKKNE010000006">
    <property type="protein sequence ID" value="CAH0379688.1"/>
    <property type="molecule type" value="Genomic_DNA"/>
</dbReference>
<dbReference type="InterPro" id="IPR027417">
    <property type="entry name" value="P-loop_NTPase"/>
</dbReference>
<organism evidence="5 6">
    <name type="scientific">Pelagomonas calceolata</name>
    <dbReference type="NCBI Taxonomy" id="35677"/>
    <lineage>
        <taxon>Eukaryota</taxon>
        <taxon>Sar</taxon>
        <taxon>Stramenopiles</taxon>
        <taxon>Ochrophyta</taxon>
        <taxon>Pelagophyceae</taxon>
        <taxon>Pelagomonadales</taxon>
        <taxon>Pelagomonadaceae</taxon>
        <taxon>Pelagomonas</taxon>
    </lineage>
</organism>
<dbReference type="GO" id="GO:0005525">
    <property type="term" value="F:GTP binding"/>
    <property type="evidence" value="ECO:0007669"/>
    <property type="project" value="UniProtKB-KW"/>
</dbReference>
<dbReference type="PROSITE" id="PS51720">
    <property type="entry name" value="G_AIG1"/>
    <property type="match status" value="1"/>
</dbReference>
<accession>A0A8J2T2P8</accession>
<dbReference type="PANTHER" id="PTHR10903:SF184">
    <property type="entry name" value="GTP-BINDING PROTEIN A"/>
    <property type="match status" value="1"/>
</dbReference>